<dbReference type="InterPro" id="IPR021974">
    <property type="entry name" value="DUF3581"/>
</dbReference>
<proteinExistence type="predicted"/>
<evidence type="ECO:0000313" key="1">
    <source>
        <dbReference type="EMBL" id="TQF00508.1"/>
    </source>
</evidence>
<dbReference type="Pfam" id="PF12119">
    <property type="entry name" value="DUF3581"/>
    <property type="match status" value="1"/>
</dbReference>
<sequence>MASTEDSPAALLAPYYRRHQDTVVVSAQQGSGFAKDIAGDHNPIHDVDAPRFCVPGDLLFALIVEHYGLARHMTLTFRGMLRADTPLRFPTAPEATFSIADAAGRDYVGVEFGPRMPAPPAVQRGVIEAYVACSGQTFPDLLQPLLEAHQVMFNPDRPLVVYDSMALAFDRPLTAPPSLSLTQTNLEVTGKRGDAQFDFDILENGQQIGRCWKKMVVSGLRAYSSADMSAVVERYQARRAAAGV</sequence>
<protein>
    <submittedName>
        <fullName evidence="1">DUF3581 family protein</fullName>
    </submittedName>
</protein>
<reference evidence="1 2" key="1">
    <citation type="submission" date="2019-06" db="EMBL/GenBank/DDBJ databases">
        <title>Metagenome assembled Genome of Spiribacter salinus SL48-SHIP from the microbial mat of Salt Lake 48 (Novosibirsk region, Russia).</title>
        <authorList>
            <person name="Shipova A."/>
            <person name="Rozanov A.S."/>
            <person name="Bryanskaya A.V."/>
            <person name="Peltek S.E."/>
        </authorList>
    </citation>
    <scope>NUCLEOTIDE SEQUENCE [LARGE SCALE GENOMIC DNA]</scope>
    <source>
        <strain evidence="1">SL48-SHIP-2</strain>
    </source>
</reference>
<accession>A0A540VUS3</accession>
<dbReference type="EMBL" id="VIFK01000011">
    <property type="protein sequence ID" value="TQF00508.1"/>
    <property type="molecule type" value="Genomic_DNA"/>
</dbReference>
<comment type="caution">
    <text evidence="1">The sequence shown here is derived from an EMBL/GenBank/DDBJ whole genome shotgun (WGS) entry which is preliminary data.</text>
</comment>
<evidence type="ECO:0000313" key="2">
    <source>
        <dbReference type="Proteomes" id="UP000315400"/>
    </source>
</evidence>
<name>A0A540VUS3_9GAMM</name>
<dbReference type="Proteomes" id="UP000315400">
    <property type="component" value="Unassembled WGS sequence"/>
</dbReference>
<gene>
    <name evidence="1" type="ORF">FKY71_03130</name>
</gene>
<dbReference type="AlphaFoldDB" id="A0A540VUS3"/>
<dbReference type="STRING" id="1260251.SPISAL_03845"/>
<organism evidence="1 2">
    <name type="scientific">Spiribacter salinus</name>
    <dbReference type="NCBI Taxonomy" id="1335746"/>
    <lineage>
        <taxon>Bacteria</taxon>
        <taxon>Pseudomonadati</taxon>
        <taxon>Pseudomonadota</taxon>
        <taxon>Gammaproteobacteria</taxon>
        <taxon>Chromatiales</taxon>
        <taxon>Ectothiorhodospiraceae</taxon>
        <taxon>Spiribacter</taxon>
    </lineage>
</organism>